<gene>
    <name evidence="2" type="ORF">LCY76_08500</name>
</gene>
<evidence type="ECO:0000259" key="1">
    <source>
        <dbReference type="Pfam" id="PF09350"/>
    </source>
</evidence>
<keyword evidence="3" id="KW-1185">Reference proteome</keyword>
<dbReference type="Proteomes" id="UP001139011">
    <property type="component" value="Unassembled WGS sequence"/>
</dbReference>
<comment type="caution">
    <text evidence="2">The sequence shown here is derived from an EMBL/GenBank/DDBJ whole genome shotgun (WGS) entry which is preliminary data.</text>
</comment>
<protein>
    <submittedName>
        <fullName evidence="2">DUF1992 domain-containing protein</fullName>
    </submittedName>
</protein>
<name>A0A9X2BEY1_9BACL</name>
<reference evidence="2" key="1">
    <citation type="submission" date="2021-09" db="EMBL/GenBank/DDBJ databases">
        <title>Genome analysis of Fictibacillus sp. KIGAM418 isolated from marine sediment.</title>
        <authorList>
            <person name="Seo M.-J."/>
            <person name="Cho E.-S."/>
            <person name="Hwang C.Y."/>
        </authorList>
    </citation>
    <scope>NUCLEOTIDE SEQUENCE</scope>
    <source>
        <strain evidence="2">KIGAM418</strain>
    </source>
</reference>
<accession>A0A9X2BEY1</accession>
<evidence type="ECO:0000313" key="3">
    <source>
        <dbReference type="Proteomes" id="UP001139011"/>
    </source>
</evidence>
<evidence type="ECO:0000313" key="2">
    <source>
        <dbReference type="EMBL" id="MCK6256632.1"/>
    </source>
</evidence>
<dbReference type="Pfam" id="PF09350">
    <property type="entry name" value="DJC28_CD"/>
    <property type="match status" value="1"/>
</dbReference>
<dbReference type="InterPro" id="IPR018961">
    <property type="entry name" value="DnaJ_homolog_subfam-C_membr-28"/>
</dbReference>
<dbReference type="PANTHER" id="PTHR39158:SF1">
    <property type="entry name" value="DNAJ HOMOLOG SUBFAMILY C MEMBER 28"/>
    <property type="match status" value="1"/>
</dbReference>
<proteinExistence type="predicted"/>
<dbReference type="RefSeq" id="WP_248252271.1">
    <property type="nucleotide sequence ID" value="NZ_JAIWJX010000002.1"/>
</dbReference>
<organism evidence="2 3">
    <name type="scientific">Fictibacillus marinisediminis</name>
    <dbReference type="NCBI Taxonomy" id="2878389"/>
    <lineage>
        <taxon>Bacteria</taxon>
        <taxon>Bacillati</taxon>
        <taxon>Bacillota</taxon>
        <taxon>Bacilli</taxon>
        <taxon>Bacillales</taxon>
        <taxon>Fictibacillaceae</taxon>
        <taxon>Fictibacillus</taxon>
    </lineage>
</organism>
<dbReference type="EMBL" id="JAIWJX010000002">
    <property type="protein sequence ID" value="MCK6256632.1"/>
    <property type="molecule type" value="Genomic_DNA"/>
</dbReference>
<sequence length="138" mass="16322">MKENELEKELQKKEILMKDEDTGWYYEDHLTAIVKRAEKEGAFDNLKGKGKPLVFEDNDLTYNPEKQLNKILKENNILPNWVKLGKEIEQLKEEVKTYTVEYNIKRTVEEINKKVTAFNLSCPPSVQKRKVTMEEFLQ</sequence>
<dbReference type="PANTHER" id="PTHR39158">
    <property type="entry name" value="OS08G0560600 PROTEIN"/>
    <property type="match status" value="1"/>
</dbReference>
<dbReference type="InterPro" id="IPR052573">
    <property type="entry name" value="DnaJ_C_subfamily_28"/>
</dbReference>
<feature type="domain" description="DnaJ homologue subfamily C member 28 conserved" evidence="1">
    <location>
        <begin position="34"/>
        <end position="95"/>
    </location>
</feature>
<dbReference type="AlphaFoldDB" id="A0A9X2BEY1"/>